<name>A0A398BK66_9RHOB</name>
<dbReference type="RefSeq" id="WP_119135490.1">
    <property type="nucleotide sequence ID" value="NZ_QXXQ01000008.1"/>
</dbReference>
<proteinExistence type="inferred from homology"/>
<dbReference type="AlphaFoldDB" id="A0A398BK66"/>
<comment type="caution">
    <text evidence="3">The sequence shown here is derived from an EMBL/GenBank/DDBJ whole genome shotgun (WGS) entry which is preliminary data.</text>
</comment>
<dbReference type="PANTHER" id="PTHR43569">
    <property type="entry name" value="AMIDOHYDROLASE"/>
    <property type="match status" value="1"/>
</dbReference>
<feature type="domain" description="Amidohydrolase-related" evidence="2">
    <location>
        <begin position="4"/>
        <end position="275"/>
    </location>
</feature>
<dbReference type="PANTHER" id="PTHR43569:SF2">
    <property type="entry name" value="AMIDOHYDROLASE-RELATED DOMAIN-CONTAINING PROTEIN"/>
    <property type="match status" value="1"/>
</dbReference>
<evidence type="ECO:0000313" key="3">
    <source>
        <dbReference type="EMBL" id="RID91099.1"/>
    </source>
</evidence>
<dbReference type="Pfam" id="PF04909">
    <property type="entry name" value="Amidohydro_2"/>
    <property type="match status" value="1"/>
</dbReference>
<keyword evidence="4" id="KW-1185">Reference proteome</keyword>
<protein>
    <submittedName>
        <fullName evidence="3">Amidohydrolase</fullName>
    </submittedName>
</protein>
<dbReference type="GO" id="GO:0016787">
    <property type="term" value="F:hydrolase activity"/>
    <property type="evidence" value="ECO:0007669"/>
    <property type="project" value="UniProtKB-KW"/>
</dbReference>
<dbReference type="Proteomes" id="UP000266649">
    <property type="component" value="Unassembled WGS sequence"/>
</dbReference>
<evidence type="ECO:0000313" key="4">
    <source>
        <dbReference type="Proteomes" id="UP000266649"/>
    </source>
</evidence>
<evidence type="ECO:0000256" key="1">
    <source>
        <dbReference type="ARBA" id="ARBA00038310"/>
    </source>
</evidence>
<accession>A0A398BK66</accession>
<evidence type="ECO:0000259" key="2">
    <source>
        <dbReference type="Pfam" id="PF04909"/>
    </source>
</evidence>
<dbReference type="OrthoDB" id="9787654at2"/>
<organism evidence="3 4">
    <name type="scientific">Gemmobacter lutimaris</name>
    <dbReference type="NCBI Taxonomy" id="2306023"/>
    <lineage>
        <taxon>Bacteria</taxon>
        <taxon>Pseudomonadati</taxon>
        <taxon>Pseudomonadota</taxon>
        <taxon>Alphaproteobacteria</taxon>
        <taxon>Rhodobacterales</taxon>
        <taxon>Paracoccaceae</taxon>
        <taxon>Gemmobacter</taxon>
    </lineage>
</organism>
<gene>
    <name evidence="3" type="ORF">D2N39_14460</name>
</gene>
<keyword evidence="3" id="KW-0378">Hydrolase</keyword>
<dbReference type="InterPro" id="IPR006680">
    <property type="entry name" value="Amidohydro-rel"/>
</dbReference>
<dbReference type="InterPro" id="IPR052350">
    <property type="entry name" value="Metallo-dep_Lactonases"/>
</dbReference>
<sequence length="277" mass="30247">MLLDTHLHLVNRDRLTYPWLDSLPALNRDWRYDDYAITAARLGVIGALHMEVDVTPDQIEAESGMVADLMAQPGSLIRGAISSARPEAPGFAAWLDRQDRGVVKGIRRVLHVVEDAVSQTPLFRENIARLGRASLPFDICMAQRQLPLAAALADACPQTTFVLDHCGVPDMAGDFTAWATQIAELARRPNMNAKISGLIAYGGPGWSLGSLRPYVESVIGAFGWDRVVWGSDSPVCTLEASLAEWIAATHALLAGCSEDERAALGHRNARRIWGLRD</sequence>
<reference evidence="3 4" key="1">
    <citation type="submission" date="2018-09" db="EMBL/GenBank/DDBJ databases">
        <title>Gemmobacter lutimaris sp. nov., a marine bacterium isolated from tidal flat.</title>
        <authorList>
            <person name="Lee D.W."/>
            <person name="Yoo Y."/>
            <person name="Kim J.-J."/>
            <person name="Kim B.S."/>
        </authorList>
    </citation>
    <scope>NUCLEOTIDE SEQUENCE [LARGE SCALE GENOMIC DNA]</scope>
    <source>
        <strain evidence="3 4">YJ-T1-11</strain>
    </source>
</reference>
<dbReference type="Gene3D" id="3.20.20.140">
    <property type="entry name" value="Metal-dependent hydrolases"/>
    <property type="match status" value="1"/>
</dbReference>
<dbReference type="SUPFAM" id="SSF51556">
    <property type="entry name" value="Metallo-dependent hydrolases"/>
    <property type="match status" value="1"/>
</dbReference>
<dbReference type="EMBL" id="QXXQ01000008">
    <property type="protein sequence ID" value="RID91099.1"/>
    <property type="molecule type" value="Genomic_DNA"/>
</dbReference>
<comment type="similarity">
    <text evidence="1">Belongs to the metallo-dependent hydrolases superfamily.</text>
</comment>
<dbReference type="InterPro" id="IPR032466">
    <property type="entry name" value="Metal_Hydrolase"/>
</dbReference>